<dbReference type="Proteomes" id="UP001153269">
    <property type="component" value="Unassembled WGS sequence"/>
</dbReference>
<organism evidence="1 2">
    <name type="scientific">Pleuronectes platessa</name>
    <name type="common">European plaice</name>
    <dbReference type="NCBI Taxonomy" id="8262"/>
    <lineage>
        <taxon>Eukaryota</taxon>
        <taxon>Metazoa</taxon>
        <taxon>Chordata</taxon>
        <taxon>Craniata</taxon>
        <taxon>Vertebrata</taxon>
        <taxon>Euteleostomi</taxon>
        <taxon>Actinopterygii</taxon>
        <taxon>Neopterygii</taxon>
        <taxon>Teleostei</taxon>
        <taxon>Neoteleostei</taxon>
        <taxon>Acanthomorphata</taxon>
        <taxon>Carangaria</taxon>
        <taxon>Pleuronectiformes</taxon>
        <taxon>Pleuronectoidei</taxon>
        <taxon>Pleuronectidae</taxon>
        <taxon>Pleuronectes</taxon>
    </lineage>
</organism>
<evidence type="ECO:0000313" key="2">
    <source>
        <dbReference type="Proteomes" id="UP001153269"/>
    </source>
</evidence>
<evidence type="ECO:0000313" key="1">
    <source>
        <dbReference type="EMBL" id="CAB1458369.1"/>
    </source>
</evidence>
<sequence length="154" mass="16932">MTVTLHPGSAGGRSVWCRACRVLPDVFGRESQHWVGCRAETRRRRCRSVLAPMDAVSRMRRRFLGALGSLGVQLGCLRARESAALASLRPFCVDMETRTLRTFLYTPGSSLGALIAYSRAFISSSFSDLQDAVEECKVTLLPSGGIATSYVDRR</sequence>
<dbReference type="EMBL" id="CADEAL010004384">
    <property type="protein sequence ID" value="CAB1458369.1"/>
    <property type="molecule type" value="Genomic_DNA"/>
</dbReference>
<reference evidence="1" key="1">
    <citation type="submission" date="2020-03" db="EMBL/GenBank/DDBJ databases">
        <authorList>
            <person name="Weist P."/>
        </authorList>
    </citation>
    <scope>NUCLEOTIDE SEQUENCE</scope>
</reference>
<dbReference type="AlphaFoldDB" id="A0A9N7ZDZ6"/>
<proteinExistence type="predicted"/>
<name>A0A9N7ZDZ6_PLEPL</name>
<keyword evidence="2" id="KW-1185">Reference proteome</keyword>
<gene>
    <name evidence="1" type="ORF">PLEPLA_LOCUS46199</name>
</gene>
<protein>
    <submittedName>
        <fullName evidence="1">Uncharacterized protein</fullName>
    </submittedName>
</protein>
<accession>A0A9N7ZDZ6</accession>
<comment type="caution">
    <text evidence="1">The sequence shown here is derived from an EMBL/GenBank/DDBJ whole genome shotgun (WGS) entry which is preliminary data.</text>
</comment>